<evidence type="ECO:0000256" key="1">
    <source>
        <dbReference type="SAM" id="MobiDB-lite"/>
    </source>
</evidence>
<feature type="region of interest" description="Disordered" evidence="1">
    <location>
        <begin position="102"/>
        <end position="126"/>
    </location>
</feature>
<protein>
    <submittedName>
        <fullName evidence="2">Uncharacterized protein</fullName>
    </submittedName>
</protein>
<evidence type="ECO:0000313" key="2">
    <source>
        <dbReference type="EMBL" id="KAK0729475.1"/>
    </source>
</evidence>
<comment type="caution">
    <text evidence="2">The sequence shown here is derived from an EMBL/GenBank/DDBJ whole genome shotgun (WGS) entry which is preliminary data.</text>
</comment>
<proteinExistence type="predicted"/>
<dbReference type="AlphaFoldDB" id="A0AA40B8A5"/>
<dbReference type="Proteomes" id="UP001172102">
    <property type="component" value="Unassembled WGS sequence"/>
</dbReference>
<evidence type="ECO:0000313" key="3">
    <source>
        <dbReference type="Proteomes" id="UP001172102"/>
    </source>
</evidence>
<organism evidence="2 3">
    <name type="scientific">Lasiosphaeris hirsuta</name>
    <dbReference type="NCBI Taxonomy" id="260670"/>
    <lineage>
        <taxon>Eukaryota</taxon>
        <taxon>Fungi</taxon>
        <taxon>Dikarya</taxon>
        <taxon>Ascomycota</taxon>
        <taxon>Pezizomycotina</taxon>
        <taxon>Sordariomycetes</taxon>
        <taxon>Sordariomycetidae</taxon>
        <taxon>Sordariales</taxon>
        <taxon>Lasiosphaeriaceae</taxon>
        <taxon>Lasiosphaeris</taxon>
    </lineage>
</organism>
<gene>
    <name evidence="2" type="ORF">B0H67DRAFT_742</name>
</gene>
<dbReference type="EMBL" id="JAUKUA010000001">
    <property type="protein sequence ID" value="KAK0729475.1"/>
    <property type="molecule type" value="Genomic_DNA"/>
</dbReference>
<accession>A0AA40B8A5</accession>
<name>A0AA40B8A5_9PEZI</name>
<reference evidence="2" key="1">
    <citation type="submission" date="2023-06" db="EMBL/GenBank/DDBJ databases">
        <title>Genome-scale phylogeny and comparative genomics of the fungal order Sordariales.</title>
        <authorList>
            <consortium name="Lawrence Berkeley National Laboratory"/>
            <person name="Hensen N."/>
            <person name="Bonometti L."/>
            <person name="Westerberg I."/>
            <person name="Brannstrom I.O."/>
            <person name="Guillou S."/>
            <person name="Cros-Aarteil S."/>
            <person name="Calhoun S."/>
            <person name="Haridas S."/>
            <person name="Kuo A."/>
            <person name="Mondo S."/>
            <person name="Pangilinan J."/>
            <person name="Riley R."/>
            <person name="Labutti K."/>
            <person name="Andreopoulos B."/>
            <person name="Lipzen A."/>
            <person name="Chen C."/>
            <person name="Yanf M."/>
            <person name="Daum C."/>
            <person name="Ng V."/>
            <person name="Clum A."/>
            <person name="Steindorff A."/>
            <person name="Ohm R."/>
            <person name="Martin F."/>
            <person name="Silar P."/>
            <person name="Natvig D."/>
            <person name="Lalanne C."/>
            <person name="Gautier V."/>
            <person name="Ament-Velasquez S.L."/>
            <person name="Kruys A."/>
            <person name="Hutchinson M.I."/>
            <person name="Powell A.J."/>
            <person name="Barry K."/>
            <person name="Miller A.N."/>
            <person name="Grigoriev I.V."/>
            <person name="Debuchy R."/>
            <person name="Gladieux P."/>
            <person name="Thoren M.H."/>
            <person name="Johannesson H."/>
        </authorList>
    </citation>
    <scope>NUCLEOTIDE SEQUENCE</scope>
    <source>
        <strain evidence="2">SMH4607-1</strain>
    </source>
</reference>
<keyword evidence="3" id="KW-1185">Reference proteome</keyword>
<sequence>MAGLVDDWHRLLWAGASPRHLSPFRLPLEALWTLPSCGFCNFAILLPSSFLFSSANETLTTWWAADGSFPKTPNFRRHSDGAVLACDSASKMEFSPLSSMSSVSSMSFRRPPTPFSKGLQTPKGHPHSAKRCLLAYRTMSSALSLPYRAGPPPACLDWAPARPKKKQPYDSLRPTRVRWNVKSVSLSPGRSLRTLHVALPARGPLP</sequence>